<dbReference type="AlphaFoldDB" id="A0A0V0XEG6"/>
<evidence type="ECO:0000313" key="2">
    <source>
        <dbReference type="Proteomes" id="UP000054776"/>
    </source>
</evidence>
<evidence type="ECO:0000313" key="1">
    <source>
        <dbReference type="EMBL" id="KRX86215.1"/>
    </source>
</evidence>
<name>A0A0V0XEG6_TRISP</name>
<dbReference type="Proteomes" id="UP000054776">
    <property type="component" value="Unassembled WGS sequence"/>
</dbReference>
<organism evidence="1 2">
    <name type="scientific">Trichinella spiralis</name>
    <name type="common">Trichina worm</name>
    <dbReference type="NCBI Taxonomy" id="6334"/>
    <lineage>
        <taxon>Eukaryota</taxon>
        <taxon>Metazoa</taxon>
        <taxon>Ecdysozoa</taxon>
        <taxon>Nematoda</taxon>
        <taxon>Enoplea</taxon>
        <taxon>Dorylaimia</taxon>
        <taxon>Trichinellida</taxon>
        <taxon>Trichinellidae</taxon>
        <taxon>Trichinella</taxon>
    </lineage>
</organism>
<reference evidence="1 2" key="1">
    <citation type="submission" date="2015-01" db="EMBL/GenBank/DDBJ databases">
        <title>Evolution of Trichinella species and genotypes.</title>
        <authorList>
            <person name="Korhonen P.K."/>
            <person name="Edoardo P."/>
            <person name="Giuseppe L.R."/>
            <person name="Gasser R.B."/>
        </authorList>
    </citation>
    <scope>NUCLEOTIDE SEQUENCE [LARGE SCALE GENOMIC DNA]</scope>
    <source>
        <strain evidence="1">ISS3</strain>
    </source>
</reference>
<accession>A0A0V0XEG6</accession>
<gene>
    <name evidence="1" type="ORF">T01_9949</name>
</gene>
<comment type="caution">
    <text evidence="1">The sequence shown here is derived from an EMBL/GenBank/DDBJ whole genome shotgun (WGS) entry which is preliminary data.</text>
</comment>
<keyword evidence="2" id="KW-1185">Reference proteome</keyword>
<dbReference type="InParanoid" id="A0A0V0XEG6"/>
<proteinExistence type="predicted"/>
<protein>
    <submittedName>
        <fullName evidence="1">Uncharacterized protein</fullName>
    </submittedName>
</protein>
<sequence>MVIITNLVARLGTSEMETKPARLIIHPIIAFH</sequence>
<dbReference type="EMBL" id="JYDH01007405">
    <property type="protein sequence ID" value="KRX86215.1"/>
    <property type="molecule type" value="Genomic_DNA"/>
</dbReference>